<dbReference type="Proteomes" id="UP000250642">
    <property type="component" value="Unassembled WGS sequence"/>
</dbReference>
<dbReference type="InterPro" id="IPR002491">
    <property type="entry name" value="ABC_transptr_periplasmic_BD"/>
</dbReference>
<evidence type="ECO:0000313" key="11">
    <source>
        <dbReference type="EMBL" id="RAW14584.1"/>
    </source>
</evidence>
<feature type="compositionally biased region" description="Polar residues" evidence="8">
    <location>
        <begin position="365"/>
        <end position="394"/>
    </location>
</feature>
<comment type="subcellular location">
    <subcellularLocation>
        <location evidence="1">Cell envelope</location>
    </subcellularLocation>
</comment>
<evidence type="ECO:0000256" key="7">
    <source>
        <dbReference type="ARBA" id="ARBA00023163"/>
    </source>
</evidence>
<keyword evidence="6" id="KW-0238">DNA-binding</keyword>
<dbReference type="PROSITE" id="PS50983">
    <property type="entry name" value="FE_B12_PBP"/>
    <property type="match status" value="1"/>
</dbReference>
<dbReference type="InterPro" id="IPR018060">
    <property type="entry name" value="HTH_AraC"/>
</dbReference>
<evidence type="ECO:0000256" key="5">
    <source>
        <dbReference type="ARBA" id="ARBA00023015"/>
    </source>
</evidence>
<accession>A0A329QQG0</accession>
<dbReference type="EMBL" id="QEVW01000009">
    <property type="protein sequence ID" value="RAW14584.1"/>
    <property type="molecule type" value="Genomic_DNA"/>
</dbReference>
<feature type="domain" description="Fe/B12 periplasmic-binding" evidence="10">
    <location>
        <begin position="411"/>
        <end position="666"/>
    </location>
</feature>
<evidence type="ECO:0000256" key="1">
    <source>
        <dbReference type="ARBA" id="ARBA00004196"/>
    </source>
</evidence>
<organism evidence="11 12">
    <name type="scientific">Paenibacillus taichungensis</name>
    <dbReference type="NCBI Taxonomy" id="484184"/>
    <lineage>
        <taxon>Bacteria</taxon>
        <taxon>Bacillati</taxon>
        <taxon>Bacillota</taxon>
        <taxon>Bacilli</taxon>
        <taxon>Bacillales</taxon>
        <taxon>Paenibacillaceae</taxon>
        <taxon>Paenibacillus</taxon>
    </lineage>
</organism>
<evidence type="ECO:0000259" key="9">
    <source>
        <dbReference type="PROSITE" id="PS01124"/>
    </source>
</evidence>
<dbReference type="GO" id="GO:0043565">
    <property type="term" value="F:sequence-specific DNA binding"/>
    <property type="evidence" value="ECO:0007669"/>
    <property type="project" value="InterPro"/>
</dbReference>
<dbReference type="GO" id="GO:0003700">
    <property type="term" value="F:DNA-binding transcription factor activity"/>
    <property type="evidence" value="ECO:0007669"/>
    <property type="project" value="InterPro"/>
</dbReference>
<comment type="caution">
    <text evidence="11">The sequence shown here is derived from an EMBL/GenBank/DDBJ whole genome shotgun (WGS) entry which is preliminary data.</text>
</comment>
<dbReference type="PROSITE" id="PS00041">
    <property type="entry name" value="HTH_ARAC_FAMILY_1"/>
    <property type="match status" value="1"/>
</dbReference>
<dbReference type="Gene3D" id="3.40.50.1980">
    <property type="entry name" value="Nitrogenase molybdenum iron protein domain"/>
    <property type="match status" value="2"/>
</dbReference>
<dbReference type="SUPFAM" id="SSF53807">
    <property type="entry name" value="Helical backbone' metal receptor"/>
    <property type="match status" value="1"/>
</dbReference>
<keyword evidence="5" id="KW-0805">Transcription regulation</keyword>
<gene>
    <name evidence="11" type="ORF">DC345_16710</name>
</gene>
<feature type="domain" description="HTH araC/xylS-type" evidence="9">
    <location>
        <begin position="192"/>
        <end position="290"/>
    </location>
</feature>
<dbReference type="InterPro" id="IPR018062">
    <property type="entry name" value="HTH_AraC-typ_CS"/>
</dbReference>
<dbReference type="SUPFAM" id="SSF46689">
    <property type="entry name" value="Homeodomain-like"/>
    <property type="match status" value="2"/>
</dbReference>
<proteinExistence type="inferred from homology"/>
<evidence type="ECO:0000256" key="4">
    <source>
        <dbReference type="ARBA" id="ARBA00022729"/>
    </source>
</evidence>
<dbReference type="PANTHER" id="PTHR30532:SF26">
    <property type="entry name" value="IRON(3+)-HYDROXAMATE-BINDING PROTEIN FHUD"/>
    <property type="match status" value="1"/>
</dbReference>
<reference evidence="11 12" key="1">
    <citation type="submission" date="2018-04" db="EMBL/GenBank/DDBJ databases">
        <title>Paenibacillus taichungensis Genome sequencing and assembly.</title>
        <authorList>
            <person name="Xu J."/>
            <person name="Rensing C."/>
            <person name="Mazhar H.S."/>
        </authorList>
    </citation>
    <scope>NUCLEOTIDE SEQUENCE [LARGE SCALE GENOMIC DNA]</scope>
    <source>
        <strain evidence="11 12">NC1</strain>
    </source>
</reference>
<dbReference type="SMART" id="SM00342">
    <property type="entry name" value="HTH_ARAC"/>
    <property type="match status" value="1"/>
</dbReference>
<dbReference type="Pfam" id="PF12833">
    <property type="entry name" value="HTH_18"/>
    <property type="match status" value="1"/>
</dbReference>
<keyword evidence="4" id="KW-0732">Signal</keyword>
<dbReference type="PANTHER" id="PTHR30532">
    <property type="entry name" value="IRON III DICITRATE-BINDING PERIPLASMIC PROTEIN"/>
    <property type="match status" value="1"/>
</dbReference>
<dbReference type="AlphaFoldDB" id="A0A329QQG0"/>
<keyword evidence="7" id="KW-0804">Transcription</keyword>
<dbReference type="Gene3D" id="1.10.10.60">
    <property type="entry name" value="Homeodomain-like"/>
    <property type="match status" value="2"/>
</dbReference>
<evidence type="ECO:0000256" key="2">
    <source>
        <dbReference type="ARBA" id="ARBA00008814"/>
    </source>
</evidence>
<dbReference type="Pfam" id="PF01497">
    <property type="entry name" value="Peripla_BP_2"/>
    <property type="match status" value="1"/>
</dbReference>
<dbReference type="InterPro" id="IPR051313">
    <property type="entry name" value="Bact_iron-sidero_bind"/>
</dbReference>
<sequence length="669" mass="74771">MSKDCLVNIFRRSWVSEMWNNYYILWNYAAVSIADIRYMELGPAEELTYKFPASTFVFTIQGKAYVTINDQKHEVSRFYVLHGGKGSVLHIEAGQSGLNLFYLMYKSSLPSGGRTDLVNMLERTNPFQLSYGFPPNSPVVLYEQVKQIHTLWNQKNPIHHFQAKSLFYPFVEQVSAQIPYAAARYSVTDQVSKVIGIVESSYAEPLTLHVLAERIGSSPRSLSRKFKQATGYSPIDYLIQFRLFKAKEMLLHTDATLDEIAAGIGYPDGYYLGRMFKKHTGVSPLQFKEQTSEPLKWPDLTSTLARNDISSERAGRYVYNDDDNHYQYKRGGSLYMNRQTRTGMLLSILLSLTLLLSACSPGTASNSGGVTAGSKGTSNTSSTVTADSQSSTSEPRIISTVKGDITVPAEPKRIVVDLYLGSLIALGIKPVGTPEMNLKNPYFIKSLEGVENIGEYETISLEKVLELQPDLIVTGDPDLFDSFSKIAPTLVVPYGELKNTHEEIAYFGKALNKEKEAESWLADYDGRIADAKKRVSEAIDADAEVSVMQFYDKAPLAFGDNFGRGGQAVYSALGLNPPVDKKEILMKDQLVEVSSESIPEFAGDYIILTADNLTVEELKSKPVWNSLDAVKNDRVFIWSPDRSWYFDPIATLDQTEELAAWFTKKADQK</sequence>
<dbReference type="PROSITE" id="PS01124">
    <property type="entry name" value="HTH_ARAC_FAMILY_2"/>
    <property type="match status" value="1"/>
</dbReference>
<evidence type="ECO:0000313" key="12">
    <source>
        <dbReference type="Proteomes" id="UP000250642"/>
    </source>
</evidence>
<protein>
    <submittedName>
        <fullName evidence="11">AraC family transcriptional regulator</fullName>
    </submittedName>
</protein>
<evidence type="ECO:0000256" key="3">
    <source>
        <dbReference type="ARBA" id="ARBA00022448"/>
    </source>
</evidence>
<keyword evidence="3" id="KW-0813">Transport</keyword>
<evidence type="ECO:0000256" key="8">
    <source>
        <dbReference type="SAM" id="MobiDB-lite"/>
    </source>
</evidence>
<evidence type="ECO:0000256" key="6">
    <source>
        <dbReference type="ARBA" id="ARBA00023125"/>
    </source>
</evidence>
<dbReference type="GO" id="GO:1901678">
    <property type="term" value="P:iron coordination entity transport"/>
    <property type="evidence" value="ECO:0007669"/>
    <property type="project" value="UniProtKB-ARBA"/>
</dbReference>
<name>A0A329QQG0_9BACL</name>
<dbReference type="InterPro" id="IPR009057">
    <property type="entry name" value="Homeodomain-like_sf"/>
</dbReference>
<evidence type="ECO:0000259" key="10">
    <source>
        <dbReference type="PROSITE" id="PS50983"/>
    </source>
</evidence>
<comment type="similarity">
    <text evidence="2">Belongs to the bacterial solute-binding protein 8 family.</text>
</comment>
<dbReference type="GO" id="GO:0030288">
    <property type="term" value="C:outer membrane-bounded periplasmic space"/>
    <property type="evidence" value="ECO:0007669"/>
    <property type="project" value="TreeGrafter"/>
</dbReference>
<feature type="region of interest" description="Disordered" evidence="8">
    <location>
        <begin position="365"/>
        <end position="395"/>
    </location>
</feature>